<gene>
    <name evidence="2" type="ORF">GCK32_019092</name>
</gene>
<keyword evidence="1" id="KW-0732">Signal</keyword>
<evidence type="ECO:0000256" key="1">
    <source>
        <dbReference type="SAM" id="SignalP"/>
    </source>
</evidence>
<dbReference type="Proteomes" id="UP001331761">
    <property type="component" value="Unassembled WGS sequence"/>
</dbReference>
<evidence type="ECO:0000313" key="3">
    <source>
        <dbReference type="Proteomes" id="UP001331761"/>
    </source>
</evidence>
<proteinExistence type="predicted"/>
<accession>A0AAN8FV56</accession>
<name>A0AAN8FV56_TRICO</name>
<evidence type="ECO:0000313" key="2">
    <source>
        <dbReference type="EMBL" id="KAK5985207.1"/>
    </source>
</evidence>
<dbReference type="AlphaFoldDB" id="A0AAN8FV56"/>
<sequence>MHRTISILSLLVFTSLLSETSARLTLLITGHSSFNVDKHQLARQFVESYDEIIKESSPELSIFTSEVAVPIGVEAHTHGIWDEIQLADNVTTLIVTNLDIEEMNTDHVAIMQRLLDAITPLVVIEFESEDF</sequence>
<feature type="signal peptide" evidence="1">
    <location>
        <begin position="1"/>
        <end position="22"/>
    </location>
</feature>
<comment type="caution">
    <text evidence="2">The sequence shown here is derived from an EMBL/GenBank/DDBJ whole genome shotgun (WGS) entry which is preliminary data.</text>
</comment>
<organism evidence="2 3">
    <name type="scientific">Trichostrongylus colubriformis</name>
    <name type="common">Black scour worm</name>
    <dbReference type="NCBI Taxonomy" id="6319"/>
    <lineage>
        <taxon>Eukaryota</taxon>
        <taxon>Metazoa</taxon>
        <taxon>Ecdysozoa</taxon>
        <taxon>Nematoda</taxon>
        <taxon>Chromadorea</taxon>
        <taxon>Rhabditida</taxon>
        <taxon>Rhabditina</taxon>
        <taxon>Rhabditomorpha</taxon>
        <taxon>Strongyloidea</taxon>
        <taxon>Trichostrongylidae</taxon>
        <taxon>Trichostrongylus</taxon>
    </lineage>
</organism>
<protein>
    <submittedName>
        <fullName evidence="2">Uncharacterized protein</fullName>
    </submittedName>
</protein>
<feature type="chain" id="PRO_5043053832" evidence="1">
    <location>
        <begin position="23"/>
        <end position="131"/>
    </location>
</feature>
<reference evidence="2 3" key="1">
    <citation type="submission" date="2019-10" db="EMBL/GenBank/DDBJ databases">
        <title>Assembly and Annotation for the nematode Trichostrongylus colubriformis.</title>
        <authorList>
            <person name="Martin J."/>
        </authorList>
    </citation>
    <scope>NUCLEOTIDE SEQUENCE [LARGE SCALE GENOMIC DNA]</scope>
    <source>
        <strain evidence="2">G859</strain>
        <tissue evidence="2">Whole worm</tissue>
    </source>
</reference>
<dbReference type="EMBL" id="WIXE01001976">
    <property type="protein sequence ID" value="KAK5985207.1"/>
    <property type="molecule type" value="Genomic_DNA"/>
</dbReference>
<keyword evidence="3" id="KW-1185">Reference proteome</keyword>